<dbReference type="PROSITE" id="PS51257">
    <property type="entry name" value="PROKAR_LIPOPROTEIN"/>
    <property type="match status" value="1"/>
</dbReference>
<reference evidence="3" key="1">
    <citation type="journal article" date="2019" name="Int. J. Syst. Evol. Microbiol.">
        <title>The Global Catalogue of Microorganisms (GCM) 10K type strain sequencing project: providing services to taxonomists for standard genome sequencing and annotation.</title>
        <authorList>
            <consortium name="The Broad Institute Genomics Platform"/>
            <consortium name="The Broad Institute Genome Sequencing Center for Infectious Disease"/>
            <person name="Wu L."/>
            <person name="Ma J."/>
        </authorList>
    </citation>
    <scope>NUCLEOTIDE SEQUENCE [LARGE SCALE GENOMIC DNA]</scope>
    <source>
        <strain evidence="3">CECT 7798</strain>
    </source>
</reference>
<dbReference type="Gene3D" id="1.25.40.390">
    <property type="match status" value="1"/>
</dbReference>
<feature type="signal peptide" evidence="1">
    <location>
        <begin position="1"/>
        <end position="24"/>
    </location>
</feature>
<organism evidence="2 3">
    <name type="scientific">Chryseobacterium tructae</name>
    <dbReference type="NCBI Taxonomy" id="1037380"/>
    <lineage>
        <taxon>Bacteria</taxon>
        <taxon>Pseudomonadati</taxon>
        <taxon>Bacteroidota</taxon>
        <taxon>Flavobacteriia</taxon>
        <taxon>Flavobacteriales</taxon>
        <taxon>Weeksellaceae</taxon>
        <taxon>Chryseobacterium group</taxon>
        <taxon>Chryseobacterium</taxon>
    </lineage>
</organism>
<feature type="chain" id="PRO_5045730753" evidence="1">
    <location>
        <begin position="25"/>
        <end position="545"/>
    </location>
</feature>
<evidence type="ECO:0000313" key="2">
    <source>
        <dbReference type="EMBL" id="MFC3755664.1"/>
    </source>
</evidence>
<sequence>MKKINKIKLIMPLAALALSLSAVSCNDYLDINESPNAGHIENVLPSQVIPGAINELFIAQGSEVGGRAASMMTFGNVMMNNWATDVYNVGGVYNAEYTLGAVNDSFYSGIWNRIYLYAANLKLVEDYPNADHAQDNYVAIAKIVKAFYMQYIVDLYGDAPYKEAFLRSSNLTPKYDDDKDIYMALIADLEAANVLLALKHPDAKVATTDPIYAGNTDKWIAFSNTIKLRMLLRMSNVTGDMAAYRDQKLATLAGAPFVKDNVLNNPGYSSANNGTMNPFLSYKYTATGSPSLSYICASEHIANCLNGNLMNSTEPYYTKFSGIIDPRRFRLFTSVTYNGVAQVKGIRQGANAGQPGAPTDNKSLSVLASGNFVGSTTVATVADVIKAGNARGGVVMSLAESEFLQAEAAVRYPSLFGNPQGHFDAGIDASGKWVGATDTGMIAYKAAIATKVGLGFTGSTNQQIEAIMTQKWLALTNVSPMETFLDYNRTGYPVTPMAVTSSQANRPLRLFYPTSEYGSNANNVPKLTTAQMFNKNATTPFWNQN</sequence>
<gene>
    <name evidence="2" type="ORF">ACFONJ_06775</name>
</gene>
<protein>
    <submittedName>
        <fullName evidence="2">SusD/RagB family nutrient-binding outer membrane lipoprotein</fullName>
    </submittedName>
</protein>
<dbReference type="Pfam" id="PF12771">
    <property type="entry name" value="SusD-like_2"/>
    <property type="match status" value="1"/>
</dbReference>
<name>A0ABV7XV38_9FLAO</name>
<dbReference type="InterPro" id="IPR041662">
    <property type="entry name" value="SusD-like_2"/>
</dbReference>
<accession>A0ABV7XV38</accession>
<proteinExistence type="predicted"/>
<keyword evidence="2" id="KW-0449">Lipoprotein</keyword>
<comment type="caution">
    <text evidence="2">The sequence shown here is derived from an EMBL/GenBank/DDBJ whole genome shotgun (WGS) entry which is preliminary data.</text>
</comment>
<evidence type="ECO:0000256" key="1">
    <source>
        <dbReference type="SAM" id="SignalP"/>
    </source>
</evidence>
<dbReference type="EMBL" id="JBHRYO010000002">
    <property type="protein sequence ID" value="MFC3755664.1"/>
    <property type="molecule type" value="Genomic_DNA"/>
</dbReference>
<dbReference type="InterPro" id="IPR011990">
    <property type="entry name" value="TPR-like_helical_dom_sf"/>
</dbReference>
<dbReference type="Proteomes" id="UP001595735">
    <property type="component" value="Unassembled WGS sequence"/>
</dbReference>
<keyword evidence="1" id="KW-0732">Signal</keyword>
<dbReference type="RefSeq" id="WP_290295700.1">
    <property type="nucleotide sequence ID" value="NZ_JAUFQR010000001.1"/>
</dbReference>
<dbReference type="SUPFAM" id="SSF48452">
    <property type="entry name" value="TPR-like"/>
    <property type="match status" value="1"/>
</dbReference>
<evidence type="ECO:0000313" key="3">
    <source>
        <dbReference type="Proteomes" id="UP001595735"/>
    </source>
</evidence>
<keyword evidence="3" id="KW-1185">Reference proteome</keyword>